<organism evidence="2 3">
    <name type="scientific">Pseudovibrio denitrificans</name>
    <dbReference type="NCBI Taxonomy" id="258256"/>
    <lineage>
        <taxon>Bacteria</taxon>
        <taxon>Pseudomonadati</taxon>
        <taxon>Pseudomonadota</taxon>
        <taxon>Alphaproteobacteria</taxon>
        <taxon>Hyphomicrobiales</taxon>
        <taxon>Stappiaceae</taxon>
        <taxon>Pseudovibrio</taxon>
    </lineage>
</organism>
<proteinExistence type="predicted"/>
<keyword evidence="2" id="KW-0808">Transferase</keyword>
<keyword evidence="3" id="KW-1185">Reference proteome</keyword>
<sequence>MNIPELKPHYTFPKLTTNASDKAYAFEAKRAAMGPYIVSRWGWDEDFQWQMHLQRYDEKPFFEIRKEGDRLGTVSFQILTDHATFGEFYLFPDFQRQGIGSKILAHCLAVADKLQLPVRLEHLHWNPVGSLYRRHGFRKTGQSEIHCFMERPAKVSS</sequence>
<dbReference type="Proteomes" id="UP000183371">
    <property type="component" value="Unassembled WGS sequence"/>
</dbReference>
<reference evidence="3" key="1">
    <citation type="submission" date="2016-10" db="EMBL/GenBank/DDBJ databases">
        <authorList>
            <person name="Varghese N."/>
            <person name="Submissions S."/>
        </authorList>
    </citation>
    <scope>NUCLEOTIDE SEQUENCE [LARGE SCALE GENOMIC DNA]</scope>
    <source>
        <strain evidence="3">DSM 17465</strain>
    </source>
</reference>
<dbReference type="Pfam" id="PF13508">
    <property type="entry name" value="Acetyltransf_7"/>
    <property type="match status" value="1"/>
</dbReference>
<dbReference type="EMBL" id="FPBD01000008">
    <property type="protein sequence ID" value="SFU08958.1"/>
    <property type="molecule type" value="Genomic_DNA"/>
</dbReference>
<dbReference type="SUPFAM" id="SSF55729">
    <property type="entry name" value="Acyl-CoA N-acyltransferases (Nat)"/>
    <property type="match status" value="1"/>
</dbReference>
<dbReference type="PROSITE" id="PS51186">
    <property type="entry name" value="GNAT"/>
    <property type="match status" value="1"/>
</dbReference>
<accession>A0A1I7DB57</accession>
<dbReference type="InterPro" id="IPR000182">
    <property type="entry name" value="GNAT_dom"/>
</dbReference>
<dbReference type="RefSeq" id="WP_054783691.1">
    <property type="nucleotide sequence ID" value="NZ_FPBD01000008.1"/>
</dbReference>
<dbReference type="GO" id="GO:0016747">
    <property type="term" value="F:acyltransferase activity, transferring groups other than amino-acyl groups"/>
    <property type="evidence" value="ECO:0007669"/>
    <property type="project" value="InterPro"/>
</dbReference>
<dbReference type="InterPro" id="IPR016181">
    <property type="entry name" value="Acyl_CoA_acyltransferase"/>
</dbReference>
<gene>
    <name evidence="2" type="ORF">SAMN05444141_10898</name>
</gene>
<name>A0A1I7DB57_9HYPH</name>
<evidence type="ECO:0000313" key="3">
    <source>
        <dbReference type="Proteomes" id="UP000183371"/>
    </source>
</evidence>
<evidence type="ECO:0000313" key="2">
    <source>
        <dbReference type="EMBL" id="SFU08958.1"/>
    </source>
</evidence>
<feature type="domain" description="N-acetyltransferase" evidence="1">
    <location>
        <begin position="10"/>
        <end position="154"/>
    </location>
</feature>
<dbReference type="Gene3D" id="3.40.630.30">
    <property type="match status" value="1"/>
</dbReference>
<dbReference type="CDD" id="cd04301">
    <property type="entry name" value="NAT_SF"/>
    <property type="match status" value="1"/>
</dbReference>
<dbReference type="AlphaFoldDB" id="A0A1I7DB57"/>
<evidence type="ECO:0000259" key="1">
    <source>
        <dbReference type="PROSITE" id="PS51186"/>
    </source>
</evidence>
<protein>
    <submittedName>
        <fullName evidence="2">Acetyltransferase (GNAT) domain-containing protein</fullName>
    </submittedName>
</protein>